<comment type="caution">
    <text evidence="1">The sequence shown here is derived from an EMBL/GenBank/DDBJ whole genome shotgun (WGS) entry which is preliminary data.</text>
</comment>
<accession>A0ACB0KH98</accession>
<organism evidence="1 2">
    <name type="scientific">Trifolium pratense</name>
    <name type="common">Red clover</name>
    <dbReference type="NCBI Taxonomy" id="57577"/>
    <lineage>
        <taxon>Eukaryota</taxon>
        <taxon>Viridiplantae</taxon>
        <taxon>Streptophyta</taxon>
        <taxon>Embryophyta</taxon>
        <taxon>Tracheophyta</taxon>
        <taxon>Spermatophyta</taxon>
        <taxon>Magnoliopsida</taxon>
        <taxon>eudicotyledons</taxon>
        <taxon>Gunneridae</taxon>
        <taxon>Pentapetalae</taxon>
        <taxon>rosids</taxon>
        <taxon>fabids</taxon>
        <taxon>Fabales</taxon>
        <taxon>Fabaceae</taxon>
        <taxon>Papilionoideae</taxon>
        <taxon>50 kb inversion clade</taxon>
        <taxon>NPAAA clade</taxon>
        <taxon>Hologalegina</taxon>
        <taxon>IRL clade</taxon>
        <taxon>Trifolieae</taxon>
        <taxon>Trifolium</taxon>
    </lineage>
</organism>
<name>A0ACB0KH98_TRIPR</name>
<keyword evidence="2" id="KW-1185">Reference proteome</keyword>
<dbReference type="Proteomes" id="UP001177021">
    <property type="component" value="Unassembled WGS sequence"/>
</dbReference>
<reference evidence="1" key="1">
    <citation type="submission" date="2023-10" db="EMBL/GenBank/DDBJ databases">
        <authorList>
            <person name="Rodriguez Cubillos JULIANA M."/>
            <person name="De Vega J."/>
        </authorList>
    </citation>
    <scope>NUCLEOTIDE SEQUENCE</scope>
</reference>
<gene>
    <name evidence="1" type="ORF">MILVUS5_LOCUS22980</name>
</gene>
<dbReference type="EMBL" id="CASHSV030000206">
    <property type="protein sequence ID" value="CAJ2656180.1"/>
    <property type="molecule type" value="Genomic_DNA"/>
</dbReference>
<evidence type="ECO:0000313" key="2">
    <source>
        <dbReference type="Proteomes" id="UP001177021"/>
    </source>
</evidence>
<protein>
    <submittedName>
        <fullName evidence="1">Uncharacterized protein</fullName>
    </submittedName>
</protein>
<evidence type="ECO:0000313" key="1">
    <source>
        <dbReference type="EMBL" id="CAJ2656180.1"/>
    </source>
</evidence>
<proteinExistence type="predicted"/>
<sequence>MEGRLESLESEISVVRTTLADVQNAVKENHASLLAMLEKCLGKTTQEDEGSASLSVKAPKAKVELPAFDSEDLAGWISRAEVYFKVQDTDPEVRVNLAQLCTERSTIHFFNSLIGEEDELTWDRLKEALLERYGGHGDGDVYEQLTELKQDGTLEEYITEFEYLTAQIPKLPDKQFLGYFLYGLKGEIKGKVRILAALGDLNRTKLLQVTRAVEREVKGGSGSNFQRWPRSGFGPNRSNSFGRGKSSNFDWVFVKGKEAGGSRGPSIGTRNENQAQHEKKRNGPRDRGFTHLPYQGLMDRRKALCFKCGGAFHPMHQYPDSRSRGSRRGGRRRGDGFQTSTKGVCRNLDMCIGEFQLKPDLHLFELGGIDVVLGMEWLKTLGDTIMNWRKQNMRFWTNHKRITLHETGGGDKLVVALQSILRKGKRETHGGVWGIEKQMKREEQVLSVLQQKELKELLQSFSPIFKEPSGLPPKRDGEHAINLVEGQNAVNVRPYRYPHHHKNEIEKQIKEMLAIDYRALNKVTVPDKFPIPVIEVLLDELNGARFYSKLDLKSGYHQEAQETFEMLKVKLTDQKSLKKLMQQGIVTAEQQNWAAKLIGYDFDIVYKQGKLNKGPDALSRMGEEVELIAIASYWLDKAKHDEKLQKIIQDLQLDPVSRPGFEYQQECFCMKEGWLLLVTQH</sequence>